<organism evidence="2">
    <name type="scientific">Haloferax sp. CBA1149</name>
    <dbReference type="NCBI Taxonomy" id="2650753"/>
    <lineage>
        <taxon>Archaea</taxon>
        <taxon>Methanobacteriati</taxon>
        <taxon>Methanobacteriota</taxon>
        <taxon>Stenosarchaea group</taxon>
        <taxon>Halobacteria</taxon>
        <taxon>Halobacteriales</taxon>
        <taxon>Haloferacaceae</taxon>
        <taxon>Haloferax</taxon>
    </lineage>
</organism>
<proteinExistence type="predicted"/>
<dbReference type="EMBL" id="VZUS01000001">
    <property type="protein sequence ID" value="KAB1187117.1"/>
    <property type="molecule type" value="Genomic_DNA"/>
</dbReference>
<protein>
    <submittedName>
        <fullName evidence="2">Uncharacterized protein</fullName>
    </submittedName>
</protein>
<comment type="caution">
    <text evidence="2">The sequence shown here is derived from an EMBL/GenBank/DDBJ whole genome shotgun (WGS) entry which is preliminary data.</text>
</comment>
<sequence length="65" mass="6860">MFPSFEPQSLDSSGDHSQPATPVCGSVTPSVVDEPCTRCESAGDSVYNLFSSRHSTRVSATATTH</sequence>
<evidence type="ECO:0000313" key="2">
    <source>
        <dbReference type="EMBL" id="KAB1187117.1"/>
    </source>
</evidence>
<name>A0A643JXT1_9EURY</name>
<feature type="compositionally biased region" description="Polar residues" evidence="1">
    <location>
        <begin position="1"/>
        <end position="20"/>
    </location>
</feature>
<feature type="region of interest" description="Disordered" evidence="1">
    <location>
        <begin position="1"/>
        <end position="30"/>
    </location>
</feature>
<accession>A0A643JXT1</accession>
<evidence type="ECO:0000256" key="1">
    <source>
        <dbReference type="SAM" id="MobiDB-lite"/>
    </source>
</evidence>
<gene>
    <name evidence="2" type="ORF">Hfx1149_03335</name>
</gene>
<reference evidence="2" key="1">
    <citation type="submission" date="2019-09" db="EMBL/GenBank/DDBJ databases">
        <title>Genomic analysis of Haloferax sp. CBA1149.</title>
        <authorList>
            <person name="Roh S.W."/>
        </authorList>
    </citation>
    <scope>NUCLEOTIDE SEQUENCE</scope>
    <source>
        <strain evidence="2">CBA1149</strain>
    </source>
</reference>
<dbReference type="AlphaFoldDB" id="A0A643JXT1"/>